<dbReference type="PANTHER" id="PTHR30417">
    <property type="entry name" value="N-ACETYLMURAMOYL-L-ALANINE AMIDASE AMID"/>
    <property type="match status" value="1"/>
</dbReference>
<dbReference type="CDD" id="cd06583">
    <property type="entry name" value="PGRP"/>
    <property type="match status" value="1"/>
</dbReference>
<accession>A0A4Q7P720</accession>
<evidence type="ECO:0000256" key="5">
    <source>
        <dbReference type="SAM" id="Phobius"/>
    </source>
</evidence>
<evidence type="ECO:0000259" key="6">
    <source>
        <dbReference type="SMART" id="SM00644"/>
    </source>
</evidence>
<dbReference type="Proteomes" id="UP000292927">
    <property type="component" value="Unassembled WGS sequence"/>
</dbReference>
<dbReference type="InterPro" id="IPR051206">
    <property type="entry name" value="NAMLAA_amidase_2"/>
</dbReference>
<feature type="transmembrane region" description="Helical" evidence="5">
    <location>
        <begin position="21"/>
        <end position="40"/>
    </location>
</feature>
<feature type="domain" description="N-acetylmuramoyl-L-alanine amidase" evidence="6">
    <location>
        <begin position="66"/>
        <end position="195"/>
    </location>
</feature>
<reference evidence="7 8" key="1">
    <citation type="submission" date="2019-02" db="EMBL/GenBank/DDBJ databases">
        <title>Genomic Encyclopedia of Type Strains, Phase IV (KMG-IV): sequencing the most valuable type-strain genomes for metagenomic binning, comparative biology and taxonomic classification.</title>
        <authorList>
            <person name="Goeker M."/>
        </authorList>
    </citation>
    <scope>NUCLEOTIDE SEQUENCE [LARGE SCALE GENOMIC DNA]</scope>
    <source>
        <strain evidence="7 8">DSM 29486</strain>
    </source>
</reference>
<keyword evidence="5" id="KW-1133">Transmembrane helix</keyword>
<keyword evidence="5" id="KW-0472">Membrane</keyword>
<evidence type="ECO:0000256" key="3">
    <source>
        <dbReference type="ARBA" id="ARBA00022801"/>
    </source>
</evidence>
<organism evidence="7 8">
    <name type="scientific">Cuneatibacter caecimuris</name>
    <dbReference type="NCBI Taxonomy" id="1796618"/>
    <lineage>
        <taxon>Bacteria</taxon>
        <taxon>Bacillati</taxon>
        <taxon>Bacillota</taxon>
        <taxon>Clostridia</taxon>
        <taxon>Lachnospirales</taxon>
        <taxon>Lachnospiraceae</taxon>
        <taxon>Cuneatibacter</taxon>
    </lineage>
</organism>
<dbReference type="AlphaFoldDB" id="A0A4Q7P720"/>
<proteinExistence type="predicted"/>
<dbReference type="GO" id="GO:0009253">
    <property type="term" value="P:peptidoglycan catabolic process"/>
    <property type="evidence" value="ECO:0007669"/>
    <property type="project" value="InterPro"/>
</dbReference>
<dbReference type="GO" id="GO:0071555">
    <property type="term" value="P:cell wall organization"/>
    <property type="evidence" value="ECO:0007669"/>
    <property type="project" value="UniProtKB-KW"/>
</dbReference>
<name>A0A4Q7P720_9FIRM</name>
<keyword evidence="5" id="KW-0812">Transmembrane</keyword>
<dbReference type="GO" id="GO:0009254">
    <property type="term" value="P:peptidoglycan turnover"/>
    <property type="evidence" value="ECO:0007669"/>
    <property type="project" value="TreeGrafter"/>
</dbReference>
<dbReference type="GO" id="GO:0008745">
    <property type="term" value="F:N-acetylmuramoyl-L-alanine amidase activity"/>
    <property type="evidence" value="ECO:0007669"/>
    <property type="project" value="UniProtKB-EC"/>
</dbReference>
<sequence>MTKREWEPRKKKRPERWLIPAIAAAVLVAAVVVLMGKGILPNPFADKNPDNLPSYVQQEFLTPNPYSRPQTPLKEVNNIVIHYVGNPNTRAIANRNYFEGLKDSKSVQASSHFIVGLEGEVIQCIPLSEVSYCTSKERNVDTVAIEVCHPDESGKFNDSSYQSAVKLTAWLCSYYGLTEEDVIRHYDVTGKLCPLYYVEHEDAWAQFKADVKSGIKNTQ</sequence>
<dbReference type="OrthoDB" id="9794294at2"/>
<evidence type="ECO:0000256" key="2">
    <source>
        <dbReference type="ARBA" id="ARBA00011901"/>
    </source>
</evidence>
<dbReference type="InterPro" id="IPR002502">
    <property type="entry name" value="Amidase_domain"/>
</dbReference>
<evidence type="ECO:0000256" key="1">
    <source>
        <dbReference type="ARBA" id="ARBA00001561"/>
    </source>
</evidence>
<keyword evidence="3" id="KW-0378">Hydrolase</keyword>
<evidence type="ECO:0000313" key="7">
    <source>
        <dbReference type="EMBL" id="RZS94502.1"/>
    </source>
</evidence>
<evidence type="ECO:0000256" key="4">
    <source>
        <dbReference type="ARBA" id="ARBA00023316"/>
    </source>
</evidence>
<keyword evidence="4" id="KW-0961">Cell wall biogenesis/degradation</keyword>
<comment type="caution">
    <text evidence="7">The sequence shown here is derived from an EMBL/GenBank/DDBJ whole genome shotgun (WGS) entry which is preliminary data.</text>
</comment>
<dbReference type="PANTHER" id="PTHR30417:SF1">
    <property type="entry name" value="N-ACETYLMURAMOYL-L-ALANINE AMIDASE AMID"/>
    <property type="match status" value="1"/>
</dbReference>
<evidence type="ECO:0000313" key="8">
    <source>
        <dbReference type="Proteomes" id="UP000292927"/>
    </source>
</evidence>
<dbReference type="Pfam" id="PF01510">
    <property type="entry name" value="Amidase_2"/>
    <property type="match status" value="1"/>
</dbReference>
<dbReference type="InterPro" id="IPR036505">
    <property type="entry name" value="Amidase/PGRP_sf"/>
</dbReference>
<dbReference type="RefSeq" id="WP_130435610.1">
    <property type="nucleotide sequence ID" value="NZ_SGXF01000004.1"/>
</dbReference>
<dbReference type="EC" id="3.5.1.28" evidence="2"/>
<gene>
    <name evidence="7" type="ORF">EV209_2345</name>
</gene>
<dbReference type="Gene3D" id="3.40.80.10">
    <property type="entry name" value="Peptidoglycan recognition protein-like"/>
    <property type="match status" value="1"/>
</dbReference>
<dbReference type="SMART" id="SM00644">
    <property type="entry name" value="Ami_2"/>
    <property type="match status" value="1"/>
</dbReference>
<keyword evidence="8" id="KW-1185">Reference proteome</keyword>
<comment type="catalytic activity">
    <reaction evidence="1">
        <text>Hydrolyzes the link between N-acetylmuramoyl residues and L-amino acid residues in certain cell-wall glycopeptides.</text>
        <dbReference type="EC" id="3.5.1.28"/>
    </reaction>
</comment>
<dbReference type="EMBL" id="SGXF01000004">
    <property type="protein sequence ID" value="RZS94502.1"/>
    <property type="molecule type" value="Genomic_DNA"/>
</dbReference>
<dbReference type="SUPFAM" id="SSF55846">
    <property type="entry name" value="N-acetylmuramoyl-L-alanine amidase-like"/>
    <property type="match status" value="1"/>
</dbReference>
<protein>
    <recommendedName>
        <fullName evidence="2">N-acetylmuramoyl-L-alanine amidase</fullName>
        <ecNumber evidence="2">3.5.1.28</ecNumber>
    </recommendedName>
</protein>